<feature type="region of interest" description="Disordered" evidence="1">
    <location>
        <begin position="173"/>
        <end position="193"/>
    </location>
</feature>
<gene>
    <name evidence="2" type="ORF">AFUS01_LOCUS19093</name>
</gene>
<reference evidence="2" key="1">
    <citation type="submission" date="2021-06" db="EMBL/GenBank/DDBJ databases">
        <authorList>
            <person name="Hodson N. C."/>
            <person name="Mongue J. A."/>
            <person name="Jaron S. K."/>
        </authorList>
    </citation>
    <scope>NUCLEOTIDE SEQUENCE</scope>
</reference>
<feature type="non-terminal residue" evidence="2">
    <location>
        <position position="1"/>
    </location>
</feature>
<keyword evidence="3" id="KW-1185">Reference proteome</keyword>
<evidence type="ECO:0000256" key="1">
    <source>
        <dbReference type="SAM" id="MobiDB-lite"/>
    </source>
</evidence>
<accession>A0A8J2K6H0</accession>
<proteinExistence type="predicted"/>
<feature type="compositionally biased region" description="Polar residues" evidence="1">
    <location>
        <begin position="173"/>
        <end position="187"/>
    </location>
</feature>
<dbReference type="EMBL" id="CAJVCH010194589">
    <property type="protein sequence ID" value="CAG7730449.1"/>
    <property type="molecule type" value="Genomic_DNA"/>
</dbReference>
<protein>
    <submittedName>
        <fullName evidence="2">Uncharacterized protein</fullName>
    </submittedName>
</protein>
<comment type="caution">
    <text evidence="2">The sequence shown here is derived from an EMBL/GenBank/DDBJ whole genome shotgun (WGS) entry which is preliminary data.</text>
</comment>
<dbReference type="Proteomes" id="UP000708208">
    <property type="component" value="Unassembled WGS sequence"/>
</dbReference>
<evidence type="ECO:0000313" key="2">
    <source>
        <dbReference type="EMBL" id="CAG7730449.1"/>
    </source>
</evidence>
<feature type="non-terminal residue" evidence="2">
    <location>
        <position position="251"/>
    </location>
</feature>
<sequence length="251" mass="27644">LAILPVIPGTLPLRGNPEALGVKTFYPKYVTRARGENRPILSRVGSTSSQKPDLTDTKLHVKNKNNQHSSFINVSSDGIYTNHIFTTESLPIEESSTVISVKREKTLNDVKTSSLDSITSVTVRPEQLPQTSSFFETKNPIISTSRQLGNPSEDVSTENTWSARFSSIPSEIPKQNEQVNHATTSKDSPNDILDGNSALNMSTVKYFETSKIPIVSVNGSGKYPAIFNIILWNRRVITEVPAINNDINNST</sequence>
<organism evidence="2 3">
    <name type="scientific">Allacma fusca</name>
    <dbReference type="NCBI Taxonomy" id="39272"/>
    <lineage>
        <taxon>Eukaryota</taxon>
        <taxon>Metazoa</taxon>
        <taxon>Ecdysozoa</taxon>
        <taxon>Arthropoda</taxon>
        <taxon>Hexapoda</taxon>
        <taxon>Collembola</taxon>
        <taxon>Symphypleona</taxon>
        <taxon>Sminthuridae</taxon>
        <taxon>Allacma</taxon>
    </lineage>
</organism>
<evidence type="ECO:0000313" key="3">
    <source>
        <dbReference type="Proteomes" id="UP000708208"/>
    </source>
</evidence>
<name>A0A8J2K6H0_9HEXA</name>
<dbReference type="AlphaFoldDB" id="A0A8J2K6H0"/>